<dbReference type="RefSeq" id="WP_074706686.1">
    <property type="nucleotide sequence ID" value="NZ_CALAKB010000018.1"/>
</dbReference>
<name>A0A1H2YHI6_ACIFE</name>
<proteinExistence type="predicted"/>
<accession>A0A1H2YHI6</accession>
<organism evidence="2 3">
    <name type="scientific">Acidaminococcus fermentans</name>
    <dbReference type="NCBI Taxonomy" id="905"/>
    <lineage>
        <taxon>Bacteria</taxon>
        <taxon>Bacillati</taxon>
        <taxon>Bacillota</taxon>
        <taxon>Negativicutes</taxon>
        <taxon>Acidaminococcales</taxon>
        <taxon>Acidaminococcaceae</taxon>
        <taxon>Acidaminococcus</taxon>
    </lineage>
</organism>
<dbReference type="EMBL" id="FNOP01000011">
    <property type="protein sequence ID" value="SDX04009.1"/>
    <property type="molecule type" value="Genomic_DNA"/>
</dbReference>
<reference evidence="2 3" key="1">
    <citation type="submission" date="2016-10" db="EMBL/GenBank/DDBJ databases">
        <authorList>
            <person name="Varghese N."/>
            <person name="Submissions S."/>
        </authorList>
    </citation>
    <scope>NUCLEOTIDE SEQUENCE [LARGE SCALE GENOMIC DNA]</scope>
    <source>
        <strain evidence="2 3">WCC6</strain>
    </source>
</reference>
<evidence type="ECO:0000256" key="1">
    <source>
        <dbReference type="SAM" id="MobiDB-lite"/>
    </source>
</evidence>
<feature type="compositionally biased region" description="Basic and acidic residues" evidence="1">
    <location>
        <begin position="120"/>
        <end position="139"/>
    </location>
</feature>
<feature type="region of interest" description="Disordered" evidence="1">
    <location>
        <begin position="120"/>
        <end position="146"/>
    </location>
</feature>
<evidence type="ECO:0000313" key="2">
    <source>
        <dbReference type="EMBL" id="SDX04009.1"/>
    </source>
</evidence>
<dbReference type="Proteomes" id="UP000182379">
    <property type="component" value="Unassembled WGS sequence"/>
</dbReference>
<dbReference type="AlphaFoldDB" id="A0A1H2YHI6"/>
<gene>
    <name evidence="2" type="ORF">SAMN05216495_11127</name>
</gene>
<protein>
    <submittedName>
        <fullName evidence="2">Asp23 family, cell envelope-related function</fullName>
    </submittedName>
</protein>
<comment type="caution">
    <text evidence="2">The sequence shown here is derived from an EMBL/GenBank/DDBJ whole genome shotgun (WGS) entry which is preliminary data.</text>
</comment>
<evidence type="ECO:0000313" key="3">
    <source>
        <dbReference type="Proteomes" id="UP000182379"/>
    </source>
</evidence>
<sequence>MIQGKTIICEEVFVQLVRLAADRVPQVNLWEEAGGGLMSFAKGLTGKNVPPVSVEKTDAEVTENGTVKKGHVGFTLKVSVACDASIPDVIEQLREAVVKEVVRITDFQVDRVDIIVARLEEPEAKAPEKTAEEPEKTEESPAEAGE</sequence>